<protein>
    <submittedName>
        <fullName evidence="2">Uncharacterized protein</fullName>
    </submittedName>
</protein>
<dbReference type="STRING" id="714943.Mucpa_3711"/>
<dbReference type="EMBL" id="CM001403">
    <property type="protein sequence ID" value="EHQ27809.1"/>
    <property type="molecule type" value="Genomic_DNA"/>
</dbReference>
<dbReference type="AlphaFoldDB" id="H1XZW7"/>
<keyword evidence="1" id="KW-0472">Membrane</keyword>
<accession>H1XZW7</accession>
<sequence>MDSELKKKLLIPFLVFVGLLALNANSIINAINQHQTSRVIIASASSVFIIIAFIVVIRSVKKNNNKTF</sequence>
<gene>
    <name evidence="2" type="ORF">Mucpa_3711</name>
</gene>
<name>H1XZW7_9SPHI</name>
<keyword evidence="3" id="KW-1185">Reference proteome</keyword>
<dbReference type="Proteomes" id="UP000002774">
    <property type="component" value="Chromosome"/>
</dbReference>
<keyword evidence="1" id="KW-0812">Transmembrane</keyword>
<dbReference type="HOGENOM" id="CLU_2789388_0_0_10"/>
<evidence type="ECO:0000256" key="1">
    <source>
        <dbReference type="SAM" id="Phobius"/>
    </source>
</evidence>
<organism evidence="2 3">
    <name type="scientific">Mucilaginibacter paludis DSM 18603</name>
    <dbReference type="NCBI Taxonomy" id="714943"/>
    <lineage>
        <taxon>Bacteria</taxon>
        <taxon>Pseudomonadati</taxon>
        <taxon>Bacteroidota</taxon>
        <taxon>Sphingobacteriia</taxon>
        <taxon>Sphingobacteriales</taxon>
        <taxon>Sphingobacteriaceae</taxon>
        <taxon>Mucilaginibacter</taxon>
    </lineage>
</organism>
<reference evidence="2" key="1">
    <citation type="submission" date="2011-09" db="EMBL/GenBank/DDBJ databases">
        <title>The permanent draft genome of Mucilaginibacter paludis DSM 18603.</title>
        <authorList>
            <consortium name="US DOE Joint Genome Institute (JGI-PGF)"/>
            <person name="Lucas S."/>
            <person name="Han J."/>
            <person name="Lapidus A."/>
            <person name="Bruce D."/>
            <person name="Goodwin L."/>
            <person name="Pitluck S."/>
            <person name="Peters L."/>
            <person name="Kyrpides N."/>
            <person name="Mavromatis K."/>
            <person name="Ivanova N."/>
            <person name="Mikhailova N."/>
            <person name="Held B."/>
            <person name="Detter J.C."/>
            <person name="Tapia R."/>
            <person name="Han C."/>
            <person name="Land M."/>
            <person name="Hauser L."/>
            <person name="Markowitz V."/>
            <person name="Cheng J.-F."/>
            <person name="Hugenholtz P."/>
            <person name="Woyke T."/>
            <person name="Wu D."/>
            <person name="Tindall B."/>
            <person name="Brambilla E."/>
            <person name="Klenk H.-P."/>
            <person name="Eisen J.A."/>
        </authorList>
    </citation>
    <scope>NUCLEOTIDE SEQUENCE [LARGE SCALE GENOMIC DNA]</scope>
    <source>
        <strain evidence="2">DSM 18603</strain>
    </source>
</reference>
<evidence type="ECO:0000313" key="2">
    <source>
        <dbReference type="EMBL" id="EHQ27809.1"/>
    </source>
</evidence>
<keyword evidence="1" id="KW-1133">Transmembrane helix</keyword>
<dbReference type="RefSeq" id="WP_008508403.1">
    <property type="nucleotide sequence ID" value="NZ_CM001403.1"/>
</dbReference>
<evidence type="ECO:0000313" key="3">
    <source>
        <dbReference type="Proteomes" id="UP000002774"/>
    </source>
</evidence>
<feature type="transmembrane region" description="Helical" evidence="1">
    <location>
        <begin position="40"/>
        <end position="60"/>
    </location>
</feature>
<proteinExistence type="predicted"/>